<dbReference type="Pfam" id="PF02452">
    <property type="entry name" value="PemK_toxin"/>
    <property type="match status" value="1"/>
</dbReference>
<evidence type="ECO:0000313" key="2">
    <source>
        <dbReference type="Proteomes" id="UP000232164"/>
    </source>
</evidence>
<dbReference type="Proteomes" id="UP000232164">
    <property type="component" value="Unassembled WGS sequence"/>
</dbReference>
<evidence type="ECO:0000313" key="1">
    <source>
        <dbReference type="EMBL" id="PKA43684.1"/>
    </source>
</evidence>
<sequence>MRRGDLVAVAMPGDFGKPHPALIVQADQFENTGTVTVLLVSGTLVDAPLIRPTVRPTSENGLRKPSQVMIDKAISVKRDKVGPPFGRLDDETMLSVTRSLAVFLGLA</sequence>
<dbReference type="AlphaFoldDB" id="A0A2N0DC77"/>
<dbReference type="Gene3D" id="2.30.30.110">
    <property type="match status" value="1"/>
</dbReference>
<dbReference type="RefSeq" id="WP_100771155.1">
    <property type="nucleotide sequence ID" value="NZ_PIQN01000007.1"/>
</dbReference>
<comment type="caution">
    <text evidence="1">The sequence shown here is derived from an EMBL/GenBank/DDBJ whole genome shotgun (WGS) entry which is preliminary data.</text>
</comment>
<dbReference type="STRING" id="1041146.GCA_000427985_07352"/>
<dbReference type="InterPro" id="IPR011067">
    <property type="entry name" value="Plasmid_toxin/cell-grow_inhib"/>
</dbReference>
<reference evidence="1 2" key="1">
    <citation type="submission" date="2017-11" db="EMBL/GenBank/DDBJ databases">
        <authorList>
            <person name="Han C.G."/>
        </authorList>
    </citation>
    <scope>NUCLEOTIDE SEQUENCE [LARGE SCALE GENOMIC DNA]</scope>
    <source>
        <strain evidence="1 2">HCNT1</strain>
    </source>
</reference>
<reference evidence="1 2" key="2">
    <citation type="submission" date="2017-12" db="EMBL/GenBank/DDBJ databases">
        <title>Genome sequence of Rhizobium sullae HCNT1 isolated from Sulla coronaria nodules and featuring peculiar denitrification phenotypes.</title>
        <authorList>
            <person name="De Diego-Diaz B."/>
            <person name="Treu L."/>
            <person name="Campanaro S."/>
            <person name="Da Silva Duarte V."/>
            <person name="Basaglia M."/>
            <person name="Favaro L."/>
            <person name="Casella S."/>
            <person name="Squartini A."/>
        </authorList>
    </citation>
    <scope>NUCLEOTIDE SEQUENCE [LARGE SCALE GENOMIC DNA]</scope>
    <source>
        <strain evidence="1 2">HCNT1</strain>
    </source>
</reference>
<protein>
    <submittedName>
        <fullName evidence="1">Growth inhibitor PemK</fullName>
    </submittedName>
</protein>
<name>A0A2N0DC77_RHISU</name>
<proteinExistence type="predicted"/>
<dbReference type="InterPro" id="IPR003477">
    <property type="entry name" value="PemK-like"/>
</dbReference>
<organism evidence="1 2">
    <name type="scientific">Rhizobium sullae</name>
    <name type="common">Rhizobium hedysari</name>
    <dbReference type="NCBI Taxonomy" id="50338"/>
    <lineage>
        <taxon>Bacteria</taxon>
        <taxon>Pseudomonadati</taxon>
        <taxon>Pseudomonadota</taxon>
        <taxon>Alphaproteobacteria</taxon>
        <taxon>Hyphomicrobiales</taxon>
        <taxon>Rhizobiaceae</taxon>
        <taxon>Rhizobium/Agrobacterium group</taxon>
        <taxon>Rhizobium</taxon>
    </lineage>
</organism>
<dbReference type="GO" id="GO:0003677">
    <property type="term" value="F:DNA binding"/>
    <property type="evidence" value="ECO:0007669"/>
    <property type="project" value="InterPro"/>
</dbReference>
<dbReference type="EMBL" id="PIQN01000007">
    <property type="protein sequence ID" value="PKA43684.1"/>
    <property type="molecule type" value="Genomic_DNA"/>
</dbReference>
<accession>A0A2N0DC77</accession>
<gene>
    <name evidence="1" type="ORF">CWR43_12145</name>
</gene>
<dbReference type="SUPFAM" id="SSF50118">
    <property type="entry name" value="Cell growth inhibitor/plasmid maintenance toxic component"/>
    <property type="match status" value="1"/>
</dbReference>